<dbReference type="InterPro" id="IPR051257">
    <property type="entry name" value="Diverse_CBS-Domain"/>
</dbReference>
<dbReference type="EMBL" id="GL433853">
    <property type="protein sequence ID" value="EFN53023.1"/>
    <property type="molecule type" value="Genomic_DNA"/>
</dbReference>
<accession>E1ZMM0</accession>
<dbReference type="SUPFAM" id="SSF54631">
    <property type="entry name" value="CBS-domain pair"/>
    <property type="match status" value="1"/>
</dbReference>
<evidence type="ECO:0000256" key="1">
    <source>
        <dbReference type="ARBA" id="ARBA00023122"/>
    </source>
</evidence>
<dbReference type="AlphaFoldDB" id="E1ZMM0"/>
<evidence type="ECO:0000313" key="4">
    <source>
        <dbReference type="EMBL" id="EFN53023.1"/>
    </source>
</evidence>
<feature type="domain" description="CBS" evidence="3">
    <location>
        <begin position="83"/>
        <end position="140"/>
    </location>
</feature>
<dbReference type="PANTHER" id="PTHR43080:SF29">
    <property type="entry name" value="OS02G0818000 PROTEIN"/>
    <property type="match status" value="1"/>
</dbReference>
<dbReference type="PROSITE" id="PS51371">
    <property type="entry name" value="CBS"/>
    <property type="match status" value="2"/>
</dbReference>
<dbReference type="InParanoid" id="E1ZMM0"/>
<dbReference type="GeneID" id="17352571"/>
<gene>
    <name evidence="4" type="ORF">CHLNCDRAFT_59753</name>
</gene>
<evidence type="ECO:0000256" key="2">
    <source>
        <dbReference type="PROSITE-ProRule" id="PRU00703"/>
    </source>
</evidence>
<evidence type="ECO:0000259" key="3">
    <source>
        <dbReference type="PROSITE" id="PS51371"/>
    </source>
</evidence>
<evidence type="ECO:0000313" key="5">
    <source>
        <dbReference type="Proteomes" id="UP000008141"/>
    </source>
</evidence>
<dbReference type="InterPro" id="IPR046342">
    <property type="entry name" value="CBS_dom_sf"/>
</dbReference>
<dbReference type="RefSeq" id="XP_005845125.1">
    <property type="nucleotide sequence ID" value="XM_005845063.1"/>
</dbReference>
<dbReference type="OMA" id="HETRNTR"/>
<dbReference type="InterPro" id="IPR000644">
    <property type="entry name" value="CBS_dom"/>
</dbReference>
<dbReference type="Proteomes" id="UP000008141">
    <property type="component" value="Unassembled WGS sequence"/>
</dbReference>
<feature type="domain" description="CBS" evidence="3">
    <location>
        <begin position="141"/>
        <end position="200"/>
    </location>
</feature>
<proteinExistence type="predicted"/>
<dbReference type="Gene3D" id="3.10.580.10">
    <property type="entry name" value="CBS-domain"/>
    <property type="match status" value="2"/>
</dbReference>
<dbReference type="SMART" id="SM00116">
    <property type="entry name" value="CBS"/>
    <property type="match status" value="2"/>
</dbReference>
<name>E1ZMM0_CHLVA</name>
<reference evidence="4 5" key="1">
    <citation type="journal article" date="2010" name="Plant Cell">
        <title>The Chlorella variabilis NC64A genome reveals adaptation to photosymbiosis, coevolution with viruses, and cryptic sex.</title>
        <authorList>
            <person name="Blanc G."/>
            <person name="Duncan G."/>
            <person name="Agarkova I."/>
            <person name="Borodovsky M."/>
            <person name="Gurnon J."/>
            <person name="Kuo A."/>
            <person name="Lindquist E."/>
            <person name="Lucas S."/>
            <person name="Pangilinan J."/>
            <person name="Polle J."/>
            <person name="Salamov A."/>
            <person name="Terry A."/>
            <person name="Yamada T."/>
            <person name="Dunigan D.D."/>
            <person name="Grigoriev I.V."/>
            <person name="Claverie J.M."/>
            <person name="Van Etten J.L."/>
        </authorList>
    </citation>
    <scope>NUCLEOTIDE SEQUENCE [LARGE SCALE GENOMIC DNA]</scope>
    <source>
        <strain evidence="4 5">NC64A</strain>
    </source>
</reference>
<dbReference type="Pfam" id="PF00571">
    <property type="entry name" value="CBS"/>
    <property type="match status" value="2"/>
</dbReference>
<dbReference type="PANTHER" id="PTHR43080">
    <property type="entry name" value="CBS DOMAIN-CONTAINING PROTEIN CBSX3, MITOCHONDRIAL"/>
    <property type="match status" value="1"/>
</dbReference>
<dbReference type="KEGG" id="cvr:CHLNCDRAFT_59753"/>
<dbReference type="OrthoDB" id="418595at2759"/>
<sequence>MMAASISCFVAKPALARAGATKTGPRRARVLPAANPRSNVVDGESAVESGEWEAVESLGSQDDVLAWYNHQHETRNTRLHDVMQTNLVVTSPGASLAEVTALLDGPPSIEGMPVVDGDNKLVGVVSRKDLAKGGALVQDIMSSTPVSLKASGKVADAAEIMIKHKFHRVPVVDDDNTCVGIVTRSDIFWALTQTDQEGDTLLTEHGLDV</sequence>
<keyword evidence="5" id="KW-1185">Reference proteome</keyword>
<keyword evidence="1 2" id="KW-0129">CBS domain</keyword>
<organism evidence="5">
    <name type="scientific">Chlorella variabilis</name>
    <name type="common">Green alga</name>
    <dbReference type="NCBI Taxonomy" id="554065"/>
    <lineage>
        <taxon>Eukaryota</taxon>
        <taxon>Viridiplantae</taxon>
        <taxon>Chlorophyta</taxon>
        <taxon>core chlorophytes</taxon>
        <taxon>Trebouxiophyceae</taxon>
        <taxon>Chlorellales</taxon>
        <taxon>Chlorellaceae</taxon>
        <taxon>Chlorella clade</taxon>
        <taxon>Chlorella</taxon>
    </lineage>
</organism>
<dbReference type="FunCoup" id="E1ZMM0">
    <property type="interactions" value="211"/>
</dbReference>
<protein>
    <recommendedName>
        <fullName evidence="3">CBS domain-containing protein</fullName>
    </recommendedName>
</protein>
<dbReference type="eggNOG" id="ENOG502RY2M">
    <property type="taxonomic scope" value="Eukaryota"/>
</dbReference>